<reference evidence="5" key="2">
    <citation type="submission" date="2011-06" db="EMBL/GenBank/DDBJ databases">
        <title>The complete genome sequence of Alicyclobacillus acidocaldarius sp. Tc-4-1.</title>
        <authorList>
            <person name="Chen Y."/>
            <person name="He Y."/>
            <person name="Dong Z."/>
            <person name="Hu S."/>
        </authorList>
    </citation>
    <scope>NUCLEOTIDE SEQUENCE [LARGE SCALE GENOMIC DNA]</scope>
    <source>
        <strain evidence="5">Tc-4-1</strain>
    </source>
</reference>
<name>F8IJ45_ALIAT</name>
<dbReference type="GO" id="GO:0016887">
    <property type="term" value="F:ATP hydrolysis activity"/>
    <property type="evidence" value="ECO:0007669"/>
    <property type="project" value="InterPro"/>
</dbReference>
<dbReference type="InterPro" id="IPR027417">
    <property type="entry name" value="P-loop_NTPase"/>
</dbReference>
<dbReference type="GO" id="GO:0005524">
    <property type="term" value="F:ATP binding"/>
    <property type="evidence" value="ECO:0007669"/>
    <property type="project" value="UniProtKB-KW"/>
</dbReference>
<keyword evidence="1" id="KW-0547">Nucleotide-binding</keyword>
<sequence>MQNVAKRYGGRDILKAINVTFEAGKVYAISGPSGAGKTTLLQVLARYERPSAGIVQVASGSRIEYAPQDFLLFSNLTVWDHLRLKAMARRLEEGWAARAHQLLQACRLEGMERTQVRALSGGERRRLQLVLALLPPADVLLFDEPTSNLDDVTSDRIWGLLADELANKTSIICSHAPVPDMLHPERLRLQGGVLHAE</sequence>
<dbReference type="InterPro" id="IPR003593">
    <property type="entry name" value="AAA+_ATPase"/>
</dbReference>
<proteinExistence type="predicted"/>
<reference evidence="4 5" key="1">
    <citation type="journal article" date="2011" name="J. Bacteriol.">
        <title>Complete Genome Sequence of Alicyclobacillus acidocaldarius Strain Tc-4-1.</title>
        <authorList>
            <person name="Chen Y."/>
            <person name="He Y."/>
            <person name="Zhang B."/>
            <person name="Yang J."/>
            <person name="Li W."/>
            <person name="Dong Z."/>
            <person name="Hu S."/>
        </authorList>
    </citation>
    <scope>NUCLEOTIDE SEQUENCE [LARGE SCALE GENOMIC DNA]</scope>
    <source>
        <strain evidence="4 5">Tc-4-1</strain>
    </source>
</reference>
<dbReference type="Pfam" id="PF00005">
    <property type="entry name" value="ABC_tran"/>
    <property type="match status" value="1"/>
</dbReference>
<dbReference type="PANTHER" id="PTHR43038:SF7">
    <property type="entry name" value="ABC TRANSPORT SYSTEM ATP-BINDING PROTEIN"/>
    <property type="match status" value="1"/>
</dbReference>
<feature type="domain" description="ABC transporter" evidence="3">
    <location>
        <begin position="1"/>
        <end position="196"/>
    </location>
</feature>
<dbReference type="SMART" id="SM00382">
    <property type="entry name" value="AAA"/>
    <property type="match status" value="1"/>
</dbReference>
<dbReference type="STRING" id="1048834.TC41_0220"/>
<organism evidence="4 5">
    <name type="scientific">Alicyclobacillus acidocaldarius (strain Tc-4-1)</name>
    <name type="common">Bacillus acidocaldarius</name>
    <dbReference type="NCBI Taxonomy" id="1048834"/>
    <lineage>
        <taxon>Bacteria</taxon>
        <taxon>Bacillati</taxon>
        <taxon>Bacillota</taxon>
        <taxon>Bacilli</taxon>
        <taxon>Bacillales</taxon>
        <taxon>Alicyclobacillaceae</taxon>
        <taxon>Alicyclobacillus</taxon>
    </lineage>
</organism>
<dbReference type="HOGENOM" id="CLU_000604_1_2_9"/>
<evidence type="ECO:0000313" key="4">
    <source>
        <dbReference type="EMBL" id="AEJ42196.1"/>
    </source>
</evidence>
<dbReference type="EMBL" id="CP002902">
    <property type="protein sequence ID" value="AEJ42196.1"/>
    <property type="molecule type" value="Genomic_DNA"/>
</dbReference>
<dbReference type="Gene3D" id="3.40.50.300">
    <property type="entry name" value="P-loop containing nucleotide triphosphate hydrolases"/>
    <property type="match status" value="1"/>
</dbReference>
<dbReference type="PROSITE" id="PS00211">
    <property type="entry name" value="ABC_TRANSPORTER_1"/>
    <property type="match status" value="1"/>
</dbReference>
<evidence type="ECO:0000259" key="3">
    <source>
        <dbReference type="PROSITE" id="PS50893"/>
    </source>
</evidence>
<dbReference type="PROSITE" id="PS50893">
    <property type="entry name" value="ABC_TRANSPORTER_2"/>
    <property type="match status" value="1"/>
</dbReference>
<evidence type="ECO:0000256" key="2">
    <source>
        <dbReference type="ARBA" id="ARBA00022840"/>
    </source>
</evidence>
<dbReference type="RefSeq" id="WP_014463110.1">
    <property type="nucleotide sequence ID" value="NC_017167.1"/>
</dbReference>
<protein>
    <submittedName>
        <fullName evidence="4">ABC transporter related protein</fullName>
    </submittedName>
</protein>
<dbReference type="PATRIC" id="fig|1048834.4.peg.205"/>
<keyword evidence="2" id="KW-0067">ATP-binding</keyword>
<evidence type="ECO:0000256" key="1">
    <source>
        <dbReference type="ARBA" id="ARBA00022741"/>
    </source>
</evidence>
<dbReference type="Proteomes" id="UP000000292">
    <property type="component" value="Chromosome"/>
</dbReference>
<dbReference type="eggNOG" id="COG1131">
    <property type="taxonomic scope" value="Bacteria"/>
</dbReference>
<accession>F8IJ45</accession>
<dbReference type="PANTHER" id="PTHR43038">
    <property type="entry name" value="ATP-BINDING CASSETTE, SUB-FAMILY H, MEMBER 1"/>
    <property type="match status" value="1"/>
</dbReference>
<dbReference type="SUPFAM" id="SSF52540">
    <property type="entry name" value="P-loop containing nucleoside triphosphate hydrolases"/>
    <property type="match status" value="1"/>
</dbReference>
<dbReference type="KEGG" id="aad:TC41_0220"/>
<dbReference type="InterPro" id="IPR017871">
    <property type="entry name" value="ABC_transporter-like_CS"/>
</dbReference>
<dbReference type="InterPro" id="IPR003439">
    <property type="entry name" value="ABC_transporter-like_ATP-bd"/>
</dbReference>
<evidence type="ECO:0000313" key="5">
    <source>
        <dbReference type="Proteomes" id="UP000000292"/>
    </source>
</evidence>
<gene>
    <name evidence="4" type="ordered locus">TC41_0220</name>
</gene>
<dbReference type="AlphaFoldDB" id="F8IJ45"/>